<evidence type="ECO:0000256" key="1">
    <source>
        <dbReference type="SAM" id="Phobius"/>
    </source>
</evidence>
<sequence length="111" mass="11772">MSIIIGVAAMVIGGIGFWQREKISQLNRSQNKRLGKYGDLMTGVGTAKYFGIGALFMILAGAAIVIYSLVTGQMGTSNDPATALMVIIIAAVGFVVLGVVFAVMLFKRRSK</sequence>
<feature type="transmembrane region" description="Helical" evidence="1">
    <location>
        <begin position="49"/>
        <end position="70"/>
    </location>
</feature>
<accession>A0A1H5PD19</accession>
<protein>
    <submittedName>
        <fullName evidence="2">Uncharacterized protein</fullName>
    </submittedName>
</protein>
<dbReference type="EMBL" id="FNTV01000002">
    <property type="protein sequence ID" value="SEF10958.1"/>
    <property type="molecule type" value="Genomic_DNA"/>
</dbReference>
<proteinExistence type="predicted"/>
<keyword evidence="1" id="KW-0812">Transmembrane</keyword>
<keyword evidence="1" id="KW-1133">Transmembrane helix</keyword>
<feature type="transmembrane region" description="Helical" evidence="1">
    <location>
        <begin position="82"/>
        <end position="106"/>
    </location>
</feature>
<dbReference type="RefSeq" id="WP_074713505.1">
    <property type="nucleotide sequence ID" value="NZ_FNTV01000002.1"/>
</dbReference>
<evidence type="ECO:0000313" key="3">
    <source>
        <dbReference type="Proteomes" id="UP000182725"/>
    </source>
</evidence>
<keyword evidence="1" id="KW-0472">Membrane</keyword>
<dbReference type="Proteomes" id="UP000182725">
    <property type="component" value="Unassembled WGS sequence"/>
</dbReference>
<reference evidence="2 3" key="1">
    <citation type="submission" date="2016-10" db="EMBL/GenBank/DDBJ databases">
        <authorList>
            <person name="de Groot N.N."/>
        </authorList>
    </citation>
    <scope>NUCLEOTIDE SEQUENCE [LARGE SCALE GENOMIC DNA]</scope>
    <source>
        <strain evidence="2 3">DSM 22274</strain>
    </source>
</reference>
<dbReference type="AlphaFoldDB" id="A0A1H5PD19"/>
<organism evidence="2 3">
    <name type="scientific">Arthrobacter alpinus</name>
    <dbReference type="NCBI Taxonomy" id="656366"/>
    <lineage>
        <taxon>Bacteria</taxon>
        <taxon>Bacillati</taxon>
        <taxon>Actinomycetota</taxon>
        <taxon>Actinomycetes</taxon>
        <taxon>Micrococcales</taxon>
        <taxon>Micrococcaceae</taxon>
        <taxon>Arthrobacter</taxon>
    </lineage>
</organism>
<evidence type="ECO:0000313" key="2">
    <source>
        <dbReference type="EMBL" id="SEF10958.1"/>
    </source>
</evidence>
<gene>
    <name evidence="2" type="ORF">SAMN04489740_4053</name>
</gene>
<name>A0A1H5PD19_9MICC</name>